<protein>
    <submittedName>
        <fullName evidence="1">Uncharacterized protein</fullName>
    </submittedName>
</protein>
<gene>
    <name evidence="1" type="ORF">AFUS01_LOCUS12055</name>
</gene>
<keyword evidence="2" id="KW-1185">Reference proteome</keyword>
<organism evidence="1 2">
    <name type="scientific">Allacma fusca</name>
    <dbReference type="NCBI Taxonomy" id="39272"/>
    <lineage>
        <taxon>Eukaryota</taxon>
        <taxon>Metazoa</taxon>
        <taxon>Ecdysozoa</taxon>
        <taxon>Arthropoda</taxon>
        <taxon>Hexapoda</taxon>
        <taxon>Collembola</taxon>
        <taxon>Symphypleona</taxon>
        <taxon>Sminthuridae</taxon>
        <taxon>Allacma</taxon>
    </lineage>
</organism>
<reference evidence="1" key="1">
    <citation type="submission" date="2021-06" db="EMBL/GenBank/DDBJ databases">
        <authorList>
            <person name="Hodson N. C."/>
            <person name="Mongue J. A."/>
            <person name="Jaron S. K."/>
        </authorList>
    </citation>
    <scope>NUCLEOTIDE SEQUENCE</scope>
</reference>
<evidence type="ECO:0000313" key="1">
    <source>
        <dbReference type="EMBL" id="CAG7722946.1"/>
    </source>
</evidence>
<evidence type="ECO:0000313" key="2">
    <source>
        <dbReference type="Proteomes" id="UP000708208"/>
    </source>
</evidence>
<comment type="caution">
    <text evidence="1">The sequence shown here is derived from an EMBL/GenBank/DDBJ whole genome shotgun (WGS) entry which is preliminary data.</text>
</comment>
<dbReference type="AlphaFoldDB" id="A0A8J2JRM6"/>
<dbReference type="EMBL" id="CAJVCH010093918">
    <property type="protein sequence ID" value="CAG7722946.1"/>
    <property type="molecule type" value="Genomic_DNA"/>
</dbReference>
<accession>A0A8J2JRM6</accession>
<dbReference type="Proteomes" id="UP000708208">
    <property type="component" value="Unassembled WGS sequence"/>
</dbReference>
<sequence>MRLFRRGLQTLIEHLVGEEQLKDNNTSLPDDPMSVVVKIEPEEPSNATFPSGPWVVLKRLRPEEILGRRQDDFEDNSTYKLIHIIKRAPAVLSGGEFPGGKRPHP</sequence>
<name>A0A8J2JRM6_9HEXA</name>
<proteinExistence type="predicted"/>